<feature type="domain" description="Schlafen AlbA-2" evidence="2">
    <location>
        <begin position="37"/>
        <end position="154"/>
    </location>
</feature>
<dbReference type="Proteomes" id="UP000036499">
    <property type="component" value="Unassembled WGS sequence"/>
</dbReference>
<keyword evidence="4" id="KW-1185">Reference proteome</keyword>
<sequence length="408" mass="44729">MAALDDRLNGPKPLAAGWDPRTEEELERCAQNGLLEETHWLDLKRELEPGTSANKKLACDIAAFALDGGTILIGVDEDTSPPRLWPIPVAGLAERIEQIAQTRVEEAVQVRIVVIESMTQPGHGYLVVHVPVSVRAPHMADGRYYGRGDKTNRVLPNVEVVRLLDRRLSDRKDLRTEARTIRNNLVGDRPLFVAVADPGGAHDELLVPLSESHQWQQTVLELVHAAIGDENRRYAPTLADASGFARRPGGVAATTGMFNGARFEDKDYAAEVTFTEAGRLVLASERAVTTWSIPHVSPQPPDVLVVFESLILGNLSFLVRLAAEVSRRFGFTGSWRFALSINGLDGSSSLAVQDRRFGDRGTVYTEDIYERATEASLIDIDENPGQVVAALVAPLLRSLDSSKHFSGY</sequence>
<name>A0ABR5FM73_9MYCO</name>
<dbReference type="InterPro" id="IPR038461">
    <property type="entry name" value="Schlafen_AlbA_2_dom_sf"/>
</dbReference>
<dbReference type="Gene3D" id="3.30.950.30">
    <property type="entry name" value="Schlafen, AAA domain"/>
    <property type="match status" value="1"/>
</dbReference>
<gene>
    <name evidence="3" type="ORF">ABW05_30885</name>
</gene>
<dbReference type="InterPro" id="IPR007421">
    <property type="entry name" value="Schlafen_AlbA_2_dom"/>
</dbReference>
<evidence type="ECO:0000256" key="1">
    <source>
        <dbReference type="SAM" id="MobiDB-lite"/>
    </source>
</evidence>
<dbReference type="RefSeq" id="WP_047036535.1">
    <property type="nucleotide sequence ID" value="NZ_LDCO01000003.1"/>
</dbReference>
<evidence type="ECO:0000259" key="2">
    <source>
        <dbReference type="Pfam" id="PF04326"/>
    </source>
</evidence>
<protein>
    <recommendedName>
        <fullName evidence="2">Schlafen AlbA-2 domain-containing protein</fullName>
    </recommendedName>
</protein>
<organism evidence="3 4">
    <name type="scientific">Mycolicibacterium senegalense</name>
    <dbReference type="NCBI Taxonomy" id="1796"/>
    <lineage>
        <taxon>Bacteria</taxon>
        <taxon>Bacillati</taxon>
        <taxon>Actinomycetota</taxon>
        <taxon>Actinomycetes</taxon>
        <taxon>Mycobacteriales</taxon>
        <taxon>Mycobacteriaceae</taxon>
        <taxon>Mycolicibacterium</taxon>
    </lineage>
</organism>
<comment type="caution">
    <text evidence="3">The sequence shown here is derived from an EMBL/GenBank/DDBJ whole genome shotgun (WGS) entry which is preliminary data.</text>
</comment>
<proteinExistence type="predicted"/>
<accession>A0ABR5FM73</accession>
<evidence type="ECO:0000313" key="4">
    <source>
        <dbReference type="Proteomes" id="UP000036499"/>
    </source>
</evidence>
<evidence type="ECO:0000313" key="3">
    <source>
        <dbReference type="EMBL" id="KLO47628.1"/>
    </source>
</evidence>
<feature type="region of interest" description="Disordered" evidence="1">
    <location>
        <begin position="1"/>
        <end position="23"/>
    </location>
</feature>
<dbReference type="EMBL" id="LDPU01000003">
    <property type="protein sequence ID" value="KLO47628.1"/>
    <property type="molecule type" value="Genomic_DNA"/>
</dbReference>
<reference evidence="3 4" key="1">
    <citation type="submission" date="2015-05" db="EMBL/GenBank/DDBJ databases">
        <title>Genome sequence of Mycobacterium senegalense.</title>
        <authorList>
            <person name="Greninger A.L."/>
            <person name="Miller S."/>
        </authorList>
    </citation>
    <scope>NUCLEOTIDE SEQUENCE [LARGE SCALE GENOMIC DNA]</scope>
    <source>
        <strain evidence="3 4">CK2</strain>
    </source>
</reference>
<dbReference type="Pfam" id="PF04326">
    <property type="entry name" value="SLFN_AlbA_2"/>
    <property type="match status" value="1"/>
</dbReference>